<dbReference type="Gene3D" id="3.30.1370.50">
    <property type="entry name" value="R3H-like domain"/>
    <property type="match status" value="1"/>
</dbReference>
<evidence type="ECO:0000256" key="3">
    <source>
        <dbReference type="ARBA" id="ARBA00012483"/>
    </source>
</evidence>
<dbReference type="SUPFAM" id="SSF82708">
    <property type="entry name" value="R3H domain"/>
    <property type="match status" value="1"/>
</dbReference>
<dbReference type="InterPro" id="IPR044288">
    <property type="entry name" value="ZNF598/HEL2"/>
</dbReference>
<accession>D8TR81</accession>
<dbReference type="GO" id="GO:0072344">
    <property type="term" value="P:rescue of stalled ribosome"/>
    <property type="evidence" value="ECO:0007669"/>
    <property type="project" value="InterPro"/>
</dbReference>
<dbReference type="Pfam" id="PF01424">
    <property type="entry name" value="R3H"/>
    <property type="match status" value="1"/>
</dbReference>
<evidence type="ECO:0000256" key="1">
    <source>
        <dbReference type="ARBA" id="ARBA00000900"/>
    </source>
</evidence>
<dbReference type="Pfam" id="PF25447">
    <property type="entry name" value="RING_ZNF598"/>
    <property type="match status" value="1"/>
</dbReference>
<dbReference type="eggNOG" id="KOG2231">
    <property type="taxonomic scope" value="Eukaryota"/>
</dbReference>
<feature type="domain" description="RING-type" evidence="7">
    <location>
        <begin position="237"/>
        <end position="278"/>
    </location>
</feature>
<dbReference type="InterPro" id="IPR001841">
    <property type="entry name" value="Znf_RING"/>
</dbReference>
<feature type="compositionally biased region" description="Basic and acidic residues" evidence="6">
    <location>
        <begin position="58"/>
        <end position="74"/>
    </location>
</feature>
<keyword evidence="5" id="KW-0479">Metal-binding</keyword>
<name>D8TR81_VOLCA</name>
<feature type="compositionally biased region" description="Low complexity" evidence="6">
    <location>
        <begin position="566"/>
        <end position="592"/>
    </location>
</feature>
<feature type="compositionally biased region" description="Low complexity" evidence="6">
    <location>
        <begin position="623"/>
        <end position="633"/>
    </location>
</feature>
<dbReference type="KEGG" id="vcn:VOLCADRAFT_120687"/>
<dbReference type="SUPFAM" id="SSF57850">
    <property type="entry name" value="RING/U-box"/>
    <property type="match status" value="1"/>
</dbReference>
<reference evidence="10 11" key="1">
    <citation type="journal article" date="2010" name="Science">
        <title>Genomic analysis of organismal complexity in the multicellular green alga Volvox carteri.</title>
        <authorList>
            <person name="Prochnik S.E."/>
            <person name="Umen J."/>
            <person name="Nedelcu A.M."/>
            <person name="Hallmann A."/>
            <person name="Miller S.M."/>
            <person name="Nishii I."/>
            <person name="Ferris P."/>
            <person name="Kuo A."/>
            <person name="Mitros T."/>
            <person name="Fritz-Laylin L.K."/>
            <person name="Hellsten U."/>
            <person name="Chapman J."/>
            <person name="Simakov O."/>
            <person name="Rensing S.A."/>
            <person name="Terry A."/>
            <person name="Pangilinan J."/>
            <person name="Kapitonov V."/>
            <person name="Jurka J."/>
            <person name="Salamov A."/>
            <person name="Shapiro H."/>
            <person name="Schmutz J."/>
            <person name="Grimwood J."/>
            <person name="Lindquist E."/>
            <person name="Lucas S."/>
            <person name="Grigoriev I.V."/>
            <person name="Schmitt R."/>
            <person name="Kirk D."/>
            <person name="Rokhsar D.S."/>
        </authorList>
    </citation>
    <scope>NUCLEOTIDE SEQUENCE [LARGE SCALE GENOMIC DNA]</scope>
    <source>
        <strain evidence="11">f. Nagariensis / Eve</strain>
    </source>
</reference>
<feature type="domain" description="C2H2-type" evidence="8">
    <location>
        <begin position="480"/>
        <end position="513"/>
    </location>
</feature>
<evidence type="ECO:0000256" key="2">
    <source>
        <dbReference type="ARBA" id="ARBA00004906"/>
    </source>
</evidence>
<feature type="region of interest" description="Disordered" evidence="6">
    <location>
        <begin position="748"/>
        <end position="774"/>
    </location>
</feature>
<dbReference type="CDD" id="cd16615">
    <property type="entry name" value="RING-HC_ZNF598"/>
    <property type="match status" value="1"/>
</dbReference>
<dbReference type="InParanoid" id="D8TR81"/>
<feature type="compositionally biased region" description="Low complexity" evidence="6">
    <location>
        <begin position="705"/>
        <end position="715"/>
    </location>
</feature>
<feature type="region of interest" description="Disordered" evidence="6">
    <location>
        <begin position="679"/>
        <end position="729"/>
    </location>
</feature>
<evidence type="ECO:0000313" key="11">
    <source>
        <dbReference type="Proteomes" id="UP000001058"/>
    </source>
</evidence>
<dbReference type="PROSITE" id="PS50089">
    <property type="entry name" value="ZF_RING_2"/>
    <property type="match status" value="1"/>
</dbReference>
<feature type="compositionally biased region" description="Low complexity" evidence="6">
    <location>
        <begin position="332"/>
        <end position="344"/>
    </location>
</feature>
<dbReference type="InterPro" id="IPR001374">
    <property type="entry name" value="R3H_dom"/>
</dbReference>
<feature type="region of interest" description="Disordered" evidence="6">
    <location>
        <begin position="1127"/>
        <end position="1162"/>
    </location>
</feature>
<dbReference type="Proteomes" id="UP000001058">
    <property type="component" value="Unassembled WGS sequence"/>
</dbReference>
<dbReference type="GeneID" id="9623720"/>
<gene>
    <name evidence="10" type="ORF">VOLCADRAFT_120687</name>
</gene>
<feature type="region of interest" description="Disordered" evidence="6">
    <location>
        <begin position="534"/>
        <end position="659"/>
    </location>
</feature>
<dbReference type="PROSITE" id="PS00028">
    <property type="entry name" value="ZINC_FINGER_C2H2_1"/>
    <property type="match status" value="2"/>
</dbReference>
<keyword evidence="5" id="KW-0862">Zinc</keyword>
<proteinExistence type="inferred from homology"/>
<dbReference type="EC" id="2.3.2.27" evidence="3"/>
<evidence type="ECO:0000256" key="6">
    <source>
        <dbReference type="SAM" id="MobiDB-lite"/>
    </source>
</evidence>
<dbReference type="PROSITE" id="PS50157">
    <property type="entry name" value="ZINC_FINGER_C2H2_2"/>
    <property type="match status" value="1"/>
</dbReference>
<evidence type="ECO:0000256" key="5">
    <source>
        <dbReference type="PROSITE-ProRule" id="PRU00042"/>
    </source>
</evidence>
<dbReference type="PANTHER" id="PTHR22938">
    <property type="entry name" value="ZINC FINGER PROTEIN 598"/>
    <property type="match status" value="1"/>
</dbReference>
<feature type="region of interest" description="Disordered" evidence="6">
    <location>
        <begin position="1"/>
        <end position="189"/>
    </location>
</feature>
<dbReference type="InterPro" id="IPR013083">
    <property type="entry name" value="Znf_RING/FYVE/PHD"/>
</dbReference>
<dbReference type="Gene3D" id="3.30.40.10">
    <property type="entry name" value="Zinc/RING finger domain, C3HC4 (zinc finger)"/>
    <property type="match status" value="1"/>
</dbReference>
<evidence type="ECO:0000259" key="7">
    <source>
        <dbReference type="PROSITE" id="PS50089"/>
    </source>
</evidence>
<feature type="compositionally biased region" description="Basic and acidic residues" evidence="6">
    <location>
        <begin position="553"/>
        <end position="563"/>
    </location>
</feature>
<dbReference type="RefSeq" id="XP_002949015.1">
    <property type="nucleotide sequence ID" value="XM_002948969.1"/>
</dbReference>
<feature type="compositionally biased region" description="Low complexity" evidence="6">
    <location>
        <begin position="679"/>
        <end position="697"/>
    </location>
</feature>
<dbReference type="InterPro" id="IPR041888">
    <property type="entry name" value="RING-HC_ZNF598/HEL2"/>
</dbReference>
<sequence length="1225" mass="127694">MSLPPHRGRGRGRSAHGRSQHGRFNSVAQDQSAHAGQREHPPQGPSYDSAPAAHRSRHREDQNGSLRGYDDGRHAVRPSTEDTPVGGLDDGASTSYGTDGPVHGLTLQGSDRRGRRGGRYGGGRGRGHNREVVPTVNGQLPDTVTGPPAEFHRQRGGRRGGRGGRASRSVQNGPGGDGATDAERHHPAGVPPAATAAIAAAGAPPNAPGSSFTTQWHTEGAEAISSGSDSEGETLTCVICCEEVAAVAVGSCGHSHTCARCCLRLRLCYRDLRCPLCKTVNNEVVVARPPLPPGTSFESLAGSQQQREALWQQPKWAKGVLVYDPPTEGADRPSQPGQQQQQQHPGGGRRRPLHKSLQAMTSRSCSVCDSQGRRPFGTINLLLAHLRSAHDRLLCDVCLGAGLKFPLEYPTYDTAGLAKHMASEHPRCEYCNLVFYGRDELYGHMTQRHFTCHVCSRLGRHHLYFPDADTLLIHLREEHYTCDHPDCFGCMIAFATRDELNTHIRDRHSSYMPRWDQSRARPLLLDFMGTRGTTTTTATTTAAPAAAASGRNSRSDDRSEQRRGRVAAAAAAAAAGREGAPPAGAISGSGTARHTAQQPRSRQGPSGRLGLEDPDAFPSLQSQHPLQEAQQQPHHPHPHHQGALGDMHDTEGGLAVIDDDLGLGPSRSLAAAAGTAAGRSRSSGAANGGAPSAAQSGLPTGPDSGTAASGARGLAGAWGGRQPGSGTFREDFPELSIAAASTCAAASRSAWGPPSSRSAAAEPPGSSSAASPPRSAAATAASLFSLRKVTVRCRCGNRVEHLALRPDEKAPELVCDRDCTVKQRRAQLAEAFGVAAADSHVSYFDRHRTPNYTTELILAAQAAGTEWVASVEQDLARFLADSSVRRTSLAAGMSQSQRRLVHELAEHYGLVSHSIGQGSSRAVQLLKGAASGAPTRLLSVVAAATPAEELARLASGSGGAAGGGWVIKLVDVAPGTNVQHYLRAWEGDYTATPVQGSSSSLQLTFHRESSFRDCRSRLGGGIRGVFRTEVEREHDGARPAAGPAAGSGPTAGGVALKPPAPLVAPPGWQVLRGNKAAAPVTRGKVGGTPAGADAASSVRAALAADAWASDDASPRPLQSQQRWHVAPDGVAGGAGGSKGDVAEGPSRGAMEPQLPGRGPPLDLAKATLWSALMMNEEEQNGGGAGDAGGNGIGGLQGRKGSTLASAQKTADIVGGGDGESWDELV</sequence>
<evidence type="ECO:0000259" key="8">
    <source>
        <dbReference type="PROSITE" id="PS50157"/>
    </source>
</evidence>
<comment type="catalytic activity">
    <reaction evidence="1">
        <text>S-ubiquitinyl-[E2 ubiquitin-conjugating enzyme]-L-cysteine + [acceptor protein]-L-lysine = [E2 ubiquitin-conjugating enzyme]-L-cysteine + N(6)-ubiquitinyl-[acceptor protein]-L-lysine.</text>
        <dbReference type="EC" id="2.3.2.27"/>
    </reaction>
</comment>
<dbReference type="STRING" id="3068.D8TR81"/>
<feature type="region of interest" description="Disordered" evidence="6">
    <location>
        <begin position="1178"/>
        <end position="1225"/>
    </location>
</feature>
<evidence type="ECO:0000313" key="10">
    <source>
        <dbReference type="EMBL" id="EFJ49950.1"/>
    </source>
</evidence>
<dbReference type="GO" id="GO:0003676">
    <property type="term" value="F:nucleic acid binding"/>
    <property type="evidence" value="ECO:0007669"/>
    <property type="project" value="UniProtKB-UniRule"/>
</dbReference>
<comment type="similarity">
    <text evidence="4">Belongs to the ZNF598/HEL2 family.</text>
</comment>
<dbReference type="SMART" id="SM00355">
    <property type="entry name" value="ZnF_C2H2"/>
    <property type="match status" value="5"/>
</dbReference>
<dbReference type="GO" id="GO:0008270">
    <property type="term" value="F:zinc ion binding"/>
    <property type="evidence" value="ECO:0007669"/>
    <property type="project" value="UniProtKB-KW"/>
</dbReference>
<comment type="pathway">
    <text evidence="2">Protein modification; protein ubiquitination.</text>
</comment>
<dbReference type="OrthoDB" id="3838338at2759"/>
<dbReference type="InterPro" id="IPR013087">
    <property type="entry name" value="Znf_C2H2_type"/>
</dbReference>
<protein>
    <recommendedName>
        <fullName evidence="3">RING-type E3 ubiquitin transferase</fullName>
        <ecNumber evidence="3">2.3.2.27</ecNumber>
    </recommendedName>
</protein>
<dbReference type="CDD" id="cd02325">
    <property type="entry name" value="R3H"/>
    <property type="match status" value="1"/>
</dbReference>
<dbReference type="GO" id="GO:0061630">
    <property type="term" value="F:ubiquitin protein ligase activity"/>
    <property type="evidence" value="ECO:0007669"/>
    <property type="project" value="UniProtKB-EC"/>
</dbReference>
<dbReference type="GO" id="GO:0043022">
    <property type="term" value="F:ribosome binding"/>
    <property type="evidence" value="ECO:0007669"/>
    <property type="project" value="TreeGrafter"/>
</dbReference>
<dbReference type="GO" id="GO:0016567">
    <property type="term" value="P:protein ubiquitination"/>
    <property type="evidence" value="ECO:0007669"/>
    <property type="project" value="TreeGrafter"/>
</dbReference>
<organism evidence="11">
    <name type="scientific">Volvox carteri f. nagariensis</name>
    <dbReference type="NCBI Taxonomy" id="3068"/>
    <lineage>
        <taxon>Eukaryota</taxon>
        <taxon>Viridiplantae</taxon>
        <taxon>Chlorophyta</taxon>
        <taxon>core chlorophytes</taxon>
        <taxon>Chlorophyceae</taxon>
        <taxon>CS clade</taxon>
        <taxon>Chlamydomonadales</taxon>
        <taxon>Volvocaceae</taxon>
        <taxon>Volvox</taxon>
    </lineage>
</organism>
<feature type="compositionally biased region" description="Low complexity" evidence="6">
    <location>
        <begin position="534"/>
        <end position="548"/>
    </location>
</feature>
<evidence type="ECO:0000256" key="4">
    <source>
        <dbReference type="ARBA" id="ARBA00035113"/>
    </source>
</evidence>
<dbReference type="AlphaFoldDB" id="D8TR81"/>
<feature type="compositionally biased region" description="Polar residues" evidence="6">
    <location>
        <begin position="594"/>
        <end position="604"/>
    </location>
</feature>
<feature type="region of interest" description="Disordered" evidence="6">
    <location>
        <begin position="322"/>
        <end position="355"/>
    </location>
</feature>
<evidence type="ECO:0000259" key="9">
    <source>
        <dbReference type="PROSITE" id="PS51061"/>
    </source>
</evidence>
<dbReference type="EMBL" id="GL378333">
    <property type="protein sequence ID" value="EFJ49950.1"/>
    <property type="molecule type" value="Genomic_DNA"/>
</dbReference>
<dbReference type="PROSITE" id="PS51061">
    <property type="entry name" value="R3H"/>
    <property type="match status" value="1"/>
</dbReference>
<dbReference type="PANTHER" id="PTHR22938:SF0">
    <property type="entry name" value="E3 UBIQUITIN-PROTEIN LIGASE ZNF598"/>
    <property type="match status" value="1"/>
</dbReference>
<feature type="domain" description="R3H" evidence="9">
    <location>
        <begin position="865"/>
        <end position="929"/>
    </location>
</feature>
<feature type="compositionally biased region" description="Basic residues" evidence="6">
    <location>
        <begin position="1"/>
        <end position="21"/>
    </location>
</feature>
<dbReference type="InterPro" id="IPR036867">
    <property type="entry name" value="R3H_dom_sf"/>
</dbReference>
<keyword evidence="5" id="KW-0863">Zinc-finger</keyword>
<feature type="compositionally biased region" description="Gly residues" evidence="6">
    <location>
        <begin position="1180"/>
        <end position="1197"/>
    </location>
</feature>
<keyword evidence="11" id="KW-1185">Reference proteome</keyword>